<evidence type="ECO:0000256" key="3">
    <source>
        <dbReference type="ARBA" id="ARBA00023136"/>
    </source>
</evidence>
<dbReference type="SUPFAM" id="SSF48726">
    <property type="entry name" value="Immunoglobulin"/>
    <property type="match status" value="2"/>
</dbReference>
<name>A0AA35PUQ2_9SAUR</name>
<evidence type="ECO:0000256" key="5">
    <source>
        <dbReference type="SAM" id="SignalP"/>
    </source>
</evidence>
<dbReference type="CDD" id="cd00096">
    <property type="entry name" value="Ig"/>
    <property type="match status" value="1"/>
</dbReference>
<keyword evidence="4" id="KW-0325">Glycoprotein</keyword>
<proteinExistence type="predicted"/>
<evidence type="ECO:0000313" key="8">
    <source>
        <dbReference type="Proteomes" id="UP001178461"/>
    </source>
</evidence>
<keyword evidence="3" id="KW-0472">Membrane</keyword>
<dbReference type="PROSITE" id="PS50835">
    <property type="entry name" value="IG_LIKE"/>
    <property type="match status" value="1"/>
</dbReference>
<feature type="signal peptide" evidence="5">
    <location>
        <begin position="1"/>
        <end position="21"/>
    </location>
</feature>
<feature type="domain" description="Ig-like" evidence="6">
    <location>
        <begin position="138"/>
        <end position="221"/>
    </location>
</feature>
<dbReference type="Gene3D" id="2.60.40.10">
    <property type="entry name" value="Immunoglobulins"/>
    <property type="match status" value="2"/>
</dbReference>
<keyword evidence="2 5" id="KW-0732">Signal</keyword>
<protein>
    <submittedName>
        <fullName evidence="7">SLAM family member 8-like</fullName>
    </submittedName>
</protein>
<dbReference type="AlphaFoldDB" id="A0AA35PUQ2"/>
<evidence type="ECO:0000259" key="6">
    <source>
        <dbReference type="PROSITE" id="PS50835"/>
    </source>
</evidence>
<dbReference type="InterPro" id="IPR013783">
    <property type="entry name" value="Ig-like_fold"/>
</dbReference>
<evidence type="ECO:0000256" key="1">
    <source>
        <dbReference type="ARBA" id="ARBA00004370"/>
    </source>
</evidence>
<dbReference type="Pfam" id="PF07686">
    <property type="entry name" value="V-set"/>
    <property type="match status" value="1"/>
</dbReference>
<dbReference type="EMBL" id="OX395143">
    <property type="protein sequence ID" value="CAI5798638.1"/>
    <property type="molecule type" value="Genomic_DNA"/>
</dbReference>
<dbReference type="GO" id="GO:0016020">
    <property type="term" value="C:membrane"/>
    <property type="evidence" value="ECO:0007669"/>
    <property type="project" value="UniProtKB-SubCell"/>
</dbReference>
<dbReference type="InterPro" id="IPR015631">
    <property type="entry name" value="CD2/SLAM_rcpt"/>
</dbReference>
<accession>A0AA35PUQ2</accession>
<reference evidence="7" key="1">
    <citation type="submission" date="2022-12" db="EMBL/GenBank/DDBJ databases">
        <authorList>
            <person name="Alioto T."/>
            <person name="Alioto T."/>
            <person name="Gomez Garrido J."/>
        </authorList>
    </citation>
    <scope>NUCLEOTIDE SEQUENCE</scope>
</reference>
<organism evidence="7 8">
    <name type="scientific">Podarcis lilfordi</name>
    <name type="common">Lilford's wall lizard</name>
    <dbReference type="NCBI Taxonomy" id="74358"/>
    <lineage>
        <taxon>Eukaryota</taxon>
        <taxon>Metazoa</taxon>
        <taxon>Chordata</taxon>
        <taxon>Craniata</taxon>
        <taxon>Vertebrata</taxon>
        <taxon>Euteleostomi</taxon>
        <taxon>Lepidosauria</taxon>
        <taxon>Squamata</taxon>
        <taxon>Bifurcata</taxon>
        <taxon>Unidentata</taxon>
        <taxon>Episquamata</taxon>
        <taxon>Laterata</taxon>
        <taxon>Lacertibaenia</taxon>
        <taxon>Lacertidae</taxon>
        <taxon>Podarcis</taxon>
    </lineage>
</organism>
<dbReference type="PANTHER" id="PTHR12080:SF121">
    <property type="entry name" value="IG-LIKE DOMAIN-CONTAINING PROTEIN-RELATED"/>
    <property type="match status" value="1"/>
</dbReference>
<dbReference type="InterPro" id="IPR013106">
    <property type="entry name" value="Ig_V-set"/>
</dbReference>
<keyword evidence="8" id="KW-1185">Reference proteome</keyword>
<evidence type="ECO:0000313" key="7">
    <source>
        <dbReference type="EMBL" id="CAI5798638.1"/>
    </source>
</evidence>
<comment type="subcellular location">
    <subcellularLocation>
        <location evidence="1">Membrane</location>
    </subcellularLocation>
</comment>
<gene>
    <name evidence="7" type="ORF">PODLI_1B003257</name>
</gene>
<evidence type="ECO:0000256" key="4">
    <source>
        <dbReference type="ARBA" id="ARBA00023180"/>
    </source>
</evidence>
<evidence type="ECO:0000256" key="2">
    <source>
        <dbReference type="ARBA" id="ARBA00022729"/>
    </source>
</evidence>
<sequence length="271" mass="30374">METHSTQLMLLLAILQFPGAAQFPAQDPPNQLHGILGGSVLFRLNVPPWKRVDEVEWKFTPTGGQPLLVAEFAKGKLRKPHPSNRFGPRVEMVDETTLKMKNLTMADSGVMDVRVKFASSVIVESFFNLIVHEPVPSPQINHQIISSTANRCNVTLHCRTSGKSDLHFSWENRNPLRTSEALEWYRLTNDDKDLHLSWQPNTSNSTFTCLVSNPVDQKNISFDVFNICQDEAQDGCSCFSWLRTAMAVGLGLQVATVILLNVLERKVGDQC</sequence>
<dbReference type="PANTHER" id="PTHR12080">
    <property type="entry name" value="SIGNALING LYMPHOCYTIC ACTIVATION MOLECULE"/>
    <property type="match status" value="1"/>
</dbReference>
<dbReference type="InterPro" id="IPR007110">
    <property type="entry name" value="Ig-like_dom"/>
</dbReference>
<feature type="chain" id="PRO_5041377355" evidence="5">
    <location>
        <begin position="22"/>
        <end position="271"/>
    </location>
</feature>
<dbReference type="InterPro" id="IPR036179">
    <property type="entry name" value="Ig-like_dom_sf"/>
</dbReference>
<dbReference type="Proteomes" id="UP001178461">
    <property type="component" value="Chromosome 16"/>
</dbReference>